<dbReference type="Proteomes" id="UP001622594">
    <property type="component" value="Chromosome"/>
</dbReference>
<protein>
    <submittedName>
        <fullName evidence="2">Uncharacterized protein</fullName>
    </submittedName>
</protein>
<proteinExistence type="predicted"/>
<feature type="transmembrane region" description="Helical" evidence="1">
    <location>
        <begin position="31"/>
        <end position="49"/>
    </location>
</feature>
<reference evidence="2 3" key="1">
    <citation type="submission" date="2022-10" db="EMBL/GenBank/DDBJ databases">
        <title>The complete genomes of actinobacterial strains from the NBC collection.</title>
        <authorList>
            <person name="Joergensen T.S."/>
            <person name="Alvarez Arevalo M."/>
            <person name="Sterndorff E.B."/>
            <person name="Faurdal D."/>
            <person name="Vuksanovic O."/>
            <person name="Mourched A.-S."/>
            <person name="Charusanti P."/>
            <person name="Shaw S."/>
            <person name="Blin K."/>
            <person name="Weber T."/>
        </authorList>
    </citation>
    <scope>NUCLEOTIDE SEQUENCE [LARGE SCALE GENOMIC DNA]</scope>
    <source>
        <strain evidence="2 3">NBC_00123</strain>
    </source>
</reference>
<accession>A0ABZ1LCZ2</accession>
<keyword evidence="1" id="KW-1133">Transmembrane helix</keyword>
<keyword evidence="1" id="KW-0812">Transmembrane</keyword>
<evidence type="ECO:0000256" key="1">
    <source>
        <dbReference type="SAM" id="Phobius"/>
    </source>
</evidence>
<evidence type="ECO:0000313" key="3">
    <source>
        <dbReference type="Proteomes" id="UP001622594"/>
    </source>
</evidence>
<dbReference type="RefSeq" id="WP_327162236.1">
    <property type="nucleotide sequence ID" value="NZ_CP108062.1"/>
</dbReference>
<organism evidence="2 3">
    <name type="scientific">Streptomyces zaomyceticus</name>
    <dbReference type="NCBI Taxonomy" id="68286"/>
    <lineage>
        <taxon>Bacteria</taxon>
        <taxon>Bacillati</taxon>
        <taxon>Actinomycetota</taxon>
        <taxon>Actinomycetes</taxon>
        <taxon>Kitasatosporales</taxon>
        <taxon>Streptomycetaceae</taxon>
        <taxon>Streptomyces</taxon>
    </lineage>
</organism>
<dbReference type="EMBL" id="CP108188">
    <property type="protein sequence ID" value="WTR72270.1"/>
    <property type="molecule type" value="Genomic_DNA"/>
</dbReference>
<sequence length="55" mass="6270">MISRRPHLLWLLLPYLLFVVALPFVNRVPLFVLWMLGATLVTPVAVALARRGDRS</sequence>
<keyword evidence="1" id="KW-0472">Membrane</keyword>
<name>A0ABZ1LCZ2_9ACTN</name>
<feature type="transmembrane region" description="Helical" evidence="1">
    <location>
        <begin position="7"/>
        <end position="25"/>
    </location>
</feature>
<evidence type="ECO:0000313" key="2">
    <source>
        <dbReference type="EMBL" id="WTR72270.1"/>
    </source>
</evidence>
<keyword evidence="3" id="KW-1185">Reference proteome</keyword>
<gene>
    <name evidence="2" type="ORF">OG814_24810</name>
</gene>